<comment type="caution">
    <text evidence="2">The sequence shown here is derived from an EMBL/GenBank/DDBJ whole genome shotgun (WGS) entry which is preliminary data.</text>
</comment>
<sequence>MNTNTRLCVAVCGFMLITGCATLPSCDRVQPEQKDHCLDIVRRWYELKDKFYVKCCEASEVNGCPECDAASKRDATSQIMADRKVMHSADNTKKEHAIDPAMVDDRVALGFGSRRSALFRNKKQ</sequence>
<organism evidence="2 3">
    <name type="scientific">Drosophila rubida</name>
    <dbReference type="NCBI Taxonomy" id="30044"/>
    <lineage>
        <taxon>Eukaryota</taxon>
        <taxon>Metazoa</taxon>
        <taxon>Ecdysozoa</taxon>
        <taxon>Arthropoda</taxon>
        <taxon>Hexapoda</taxon>
        <taxon>Insecta</taxon>
        <taxon>Pterygota</taxon>
        <taxon>Neoptera</taxon>
        <taxon>Endopterygota</taxon>
        <taxon>Diptera</taxon>
        <taxon>Brachycera</taxon>
        <taxon>Muscomorpha</taxon>
        <taxon>Ephydroidea</taxon>
        <taxon>Drosophilidae</taxon>
        <taxon>Drosophila</taxon>
    </lineage>
</organism>
<protein>
    <recommendedName>
        <fullName evidence="4">Lipoprotein</fullName>
    </recommendedName>
</protein>
<evidence type="ECO:0000256" key="1">
    <source>
        <dbReference type="SAM" id="SignalP"/>
    </source>
</evidence>
<evidence type="ECO:0000313" key="2">
    <source>
        <dbReference type="EMBL" id="KAH8376543.1"/>
    </source>
</evidence>
<dbReference type="PROSITE" id="PS51257">
    <property type="entry name" value="PROKAR_LIPOPROTEIN"/>
    <property type="match status" value="1"/>
</dbReference>
<feature type="signal peptide" evidence="1">
    <location>
        <begin position="1"/>
        <end position="22"/>
    </location>
</feature>
<dbReference type="Proteomes" id="UP001200034">
    <property type="component" value="Unassembled WGS sequence"/>
</dbReference>
<name>A0AAD4K318_9MUSC</name>
<evidence type="ECO:0008006" key="4">
    <source>
        <dbReference type="Google" id="ProtNLM"/>
    </source>
</evidence>
<keyword evidence="3" id="KW-1185">Reference proteome</keyword>
<reference evidence="2" key="1">
    <citation type="journal article" date="2021" name="Mol. Ecol. Resour.">
        <title>Phylogenomic analyses of the genus Drosophila reveals genomic signals of climate adaptation.</title>
        <authorList>
            <person name="Li F."/>
            <person name="Rane R.V."/>
            <person name="Luria V."/>
            <person name="Xiong Z."/>
            <person name="Chen J."/>
            <person name="Li Z."/>
            <person name="Catullo R.A."/>
            <person name="Griffin P.C."/>
            <person name="Schiffer M."/>
            <person name="Pearce S."/>
            <person name="Lee S.F."/>
            <person name="McElroy K."/>
            <person name="Stocker A."/>
            <person name="Shirriffs J."/>
            <person name="Cockerell F."/>
            <person name="Coppin C."/>
            <person name="Sgro C.M."/>
            <person name="Karger A."/>
            <person name="Cain J.W."/>
            <person name="Weber J.A."/>
            <person name="Santpere G."/>
            <person name="Kirschner M.W."/>
            <person name="Hoffmann A.A."/>
            <person name="Oakeshott J.G."/>
            <person name="Zhang G."/>
        </authorList>
    </citation>
    <scope>NUCLEOTIDE SEQUENCE</scope>
    <source>
        <strain evidence="2">BGI-SZ-2011g</strain>
    </source>
</reference>
<dbReference type="EMBL" id="JAJJHW010001127">
    <property type="protein sequence ID" value="KAH8376543.1"/>
    <property type="molecule type" value="Genomic_DNA"/>
</dbReference>
<feature type="chain" id="PRO_5042169514" description="Lipoprotein" evidence="1">
    <location>
        <begin position="23"/>
        <end position="124"/>
    </location>
</feature>
<gene>
    <name evidence="2" type="ORF">KR093_000079</name>
</gene>
<keyword evidence="1" id="KW-0732">Signal</keyword>
<dbReference type="AlphaFoldDB" id="A0AAD4K318"/>
<evidence type="ECO:0000313" key="3">
    <source>
        <dbReference type="Proteomes" id="UP001200034"/>
    </source>
</evidence>
<proteinExistence type="predicted"/>
<accession>A0AAD4K318</accession>